<organism evidence="3 4">
    <name type="scientific">Clathrus columnatus</name>
    <dbReference type="NCBI Taxonomy" id="1419009"/>
    <lineage>
        <taxon>Eukaryota</taxon>
        <taxon>Fungi</taxon>
        <taxon>Dikarya</taxon>
        <taxon>Basidiomycota</taxon>
        <taxon>Agaricomycotina</taxon>
        <taxon>Agaricomycetes</taxon>
        <taxon>Phallomycetidae</taxon>
        <taxon>Phallales</taxon>
        <taxon>Clathraceae</taxon>
        <taxon>Clathrus</taxon>
    </lineage>
</organism>
<evidence type="ECO:0000256" key="2">
    <source>
        <dbReference type="SAM" id="Phobius"/>
    </source>
</evidence>
<evidence type="ECO:0000313" key="4">
    <source>
        <dbReference type="Proteomes" id="UP001050691"/>
    </source>
</evidence>
<feature type="transmembrane region" description="Helical" evidence="2">
    <location>
        <begin position="34"/>
        <end position="55"/>
    </location>
</feature>
<accession>A0AAV5A5I0</accession>
<evidence type="ECO:0000256" key="1">
    <source>
        <dbReference type="SAM" id="MobiDB-lite"/>
    </source>
</evidence>
<comment type="caution">
    <text evidence="3">The sequence shown here is derived from an EMBL/GenBank/DDBJ whole genome shotgun (WGS) entry which is preliminary data.</text>
</comment>
<feature type="region of interest" description="Disordered" evidence="1">
    <location>
        <begin position="78"/>
        <end position="106"/>
    </location>
</feature>
<gene>
    <name evidence="3" type="ORF">Clacol_002211</name>
</gene>
<protein>
    <submittedName>
        <fullName evidence="3">Uncharacterized protein</fullName>
    </submittedName>
</protein>
<name>A0AAV5A5I0_9AGAM</name>
<reference evidence="3" key="1">
    <citation type="submission" date="2021-10" db="EMBL/GenBank/DDBJ databases">
        <title>De novo Genome Assembly of Clathrus columnatus (Basidiomycota, Fungi) Using Illumina and Nanopore Sequence Data.</title>
        <authorList>
            <person name="Ogiso-Tanaka E."/>
            <person name="Itagaki H."/>
            <person name="Hosoya T."/>
            <person name="Hosaka K."/>
        </authorList>
    </citation>
    <scope>NUCLEOTIDE SEQUENCE</scope>
    <source>
        <strain evidence="3">MO-923</strain>
    </source>
</reference>
<dbReference type="EMBL" id="BPWL01000002">
    <property type="protein sequence ID" value="GJJ08004.1"/>
    <property type="molecule type" value="Genomic_DNA"/>
</dbReference>
<keyword evidence="2" id="KW-1133">Transmembrane helix</keyword>
<evidence type="ECO:0000313" key="3">
    <source>
        <dbReference type="EMBL" id="GJJ08004.1"/>
    </source>
</evidence>
<proteinExistence type="predicted"/>
<feature type="compositionally biased region" description="Basic and acidic residues" evidence="1">
    <location>
        <begin position="95"/>
        <end position="106"/>
    </location>
</feature>
<keyword evidence="4" id="KW-1185">Reference proteome</keyword>
<keyword evidence="2" id="KW-0472">Membrane</keyword>
<dbReference type="AlphaFoldDB" id="A0AAV5A5I0"/>
<sequence>MALSAARLSYTEHIPRGDPLNGGHDFSACTNLQAMIAFGWLGWITLTILLLFTVVTANRTNAWNDHVHESWSDKPLFPTTGKGFAPGPPPAMHNPRFDRPSAAHAV</sequence>
<dbReference type="Proteomes" id="UP001050691">
    <property type="component" value="Unassembled WGS sequence"/>
</dbReference>
<keyword evidence="2" id="KW-0812">Transmembrane</keyword>